<dbReference type="EMBL" id="JARBHB010000005">
    <property type="protein sequence ID" value="KAJ8882426.1"/>
    <property type="molecule type" value="Genomic_DNA"/>
</dbReference>
<reference evidence="1 2" key="1">
    <citation type="submission" date="2023-02" db="EMBL/GenBank/DDBJ databases">
        <title>LHISI_Scaffold_Assembly.</title>
        <authorList>
            <person name="Stuart O.P."/>
            <person name="Cleave R."/>
            <person name="Magrath M.J.L."/>
            <person name="Mikheyev A.S."/>
        </authorList>
    </citation>
    <scope>NUCLEOTIDE SEQUENCE [LARGE SCALE GENOMIC DNA]</scope>
    <source>
        <strain evidence="1">Daus_M_001</strain>
        <tissue evidence="1">Leg muscle</tissue>
    </source>
</reference>
<accession>A0ABQ9HE18</accession>
<sequence>MSHQNKTNKAKLDVNEFLNVLPTCKSHYCRKEKNIDMLDHKFMVPDHSRMECDSDHVVVEKAKKYSMQISDPRDWAQLIRMAGKKKPFNVIELTQEDFCDYVSLLRTGIQMSKSNEDGKKFVWQQFRWLCYVLDKLAKMLCKTSLKEEATFSAMDMTRQQPHPCLNPNKC</sequence>
<evidence type="ECO:0000313" key="1">
    <source>
        <dbReference type="EMBL" id="KAJ8882426.1"/>
    </source>
</evidence>
<dbReference type="Proteomes" id="UP001159363">
    <property type="component" value="Chromosome 4"/>
</dbReference>
<organism evidence="1 2">
    <name type="scientific">Dryococelus australis</name>
    <dbReference type="NCBI Taxonomy" id="614101"/>
    <lineage>
        <taxon>Eukaryota</taxon>
        <taxon>Metazoa</taxon>
        <taxon>Ecdysozoa</taxon>
        <taxon>Arthropoda</taxon>
        <taxon>Hexapoda</taxon>
        <taxon>Insecta</taxon>
        <taxon>Pterygota</taxon>
        <taxon>Neoptera</taxon>
        <taxon>Polyneoptera</taxon>
        <taxon>Phasmatodea</taxon>
        <taxon>Verophasmatodea</taxon>
        <taxon>Anareolatae</taxon>
        <taxon>Phasmatidae</taxon>
        <taxon>Eurycanthinae</taxon>
        <taxon>Dryococelus</taxon>
    </lineage>
</organism>
<keyword evidence="2" id="KW-1185">Reference proteome</keyword>
<name>A0ABQ9HE18_9NEOP</name>
<comment type="caution">
    <text evidence="1">The sequence shown here is derived from an EMBL/GenBank/DDBJ whole genome shotgun (WGS) entry which is preliminary data.</text>
</comment>
<protein>
    <submittedName>
        <fullName evidence="1">Uncharacterized protein</fullName>
    </submittedName>
</protein>
<evidence type="ECO:0000313" key="2">
    <source>
        <dbReference type="Proteomes" id="UP001159363"/>
    </source>
</evidence>
<gene>
    <name evidence="1" type="ORF">PR048_014234</name>
</gene>
<proteinExistence type="predicted"/>